<comment type="caution">
    <text evidence="1">The sequence shown here is derived from an EMBL/GenBank/DDBJ whole genome shotgun (WGS) entry which is preliminary data.</text>
</comment>
<dbReference type="EMBL" id="WRXP01001595">
    <property type="protein sequence ID" value="KAF1002187.1"/>
    <property type="molecule type" value="Genomic_DNA"/>
</dbReference>
<gene>
    <name evidence="1" type="ORF">AG4045_023443</name>
</gene>
<name>A0A6L5BBG7_APIGR</name>
<feature type="non-terminal residue" evidence="1">
    <location>
        <position position="83"/>
    </location>
</feature>
<dbReference type="Gene3D" id="1.10.110.10">
    <property type="entry name" value="Plant lipid-transfer and hydrophobic proteins"/>
    <property type="match status" value="1"/>
</dbReference>
<accession>A0A6L5BBG7</accession>
<protein>
    <recommendedName>
        <fullName evidence="3">Bifunctional inhibitor/plant lipid transfer protein/seed storage helical domain-containing protein</fullName>
    </recommendedName>
</protein>
<dbReference type="AlphaFoldDB" id="A0A6L5BBG7"/>
<evidence type="ECO:0008006" key="3">
    <source>
        <dbReference type="Google" id="ProtNLM"/>
    </source>
</evidence>
<dbReference type="Proteomes" id="UP000593563">
    <property type="component" value="Unassembled WGS sequence"/>
</dbReference>
<organism evidence="1 2">
    <name type="scientific">Apium graveolens</name>
    <name type="common">Celery</name>
    <dbReference type="NCBI Taxonomy" id="4045"/>
    <lineage>
        <taxon>Eukaryota</taxon>
        <taxon>Viridiplantae</taxon>
        <taxon>Streptophyta</taxon>
        <taxon>Embryophyta</taxon>
        <taxon>Tracheophyta</taxon>
        <taxon>Spermatophyta</taxon>
        <taxon>Magnoliopsida</taxon>
        <taxon>eudicotyledons</taxon>
        <taxon>Gunneridae</taxon>
        <taxon>Pentapetalae</taxon>
        <taxon>asterids</taxon>
        <taxon>campanulids</taxon>
        <taxon>Apiales</taxon>
        <taxon>Apiaceae</taxon>
        <taxon>Apioideae</taxon>
        <taxon>apioid superclade</taxon>
        <taxon>Apieae</taxon>
        <taxon>Apium</taxon>
    </lineage>
</organism>
<dbReference type="InterPro" id="IPR036312">
    <property type="entry name" value="Bifun_inhib/LTP/seed_sf"/>
</dbReference>
<keyword evidence="2" id="KW-1185">Reference proteome</keyword>
<reference evidence="1" key="1">
    <citation type="submission" date="2020-01" db="EMBL/GenBank/DDBJ databases">
        <title>The Celery Genome Sequence Reveals Sequential Paleo-tetraploidization, Resistance Gene Elimination, Karyotype Evolution, and Functional Innovation in Apiales.</title>
        <authorList>
            <person name="Song X."/>
        </authorList>
    </citation>
    <scope>NUCLEOTIDE SEQUENCE</scope>
    <source>
        <tissue evidence="1">Leaf</tissue>
    </source>
</reference>
<sequence length="83" mass="8994">MVAVMVSADTQGEVTPKCGGPKNQRASAACSPFTRTGQDQEPSEECCIAYKALVESANTTDERKNLCYCIQRSARNRPANIPK</sequence>
<evidence type="ECO:0000313" key="1">
    <source>
        <dbReference type="EMBL" id="KAF1002187.1"/>
    </source>
</evidence>
<proteinExistence type="predicted"/>
<evidence type="ECO:0000313" key="2">
    <source>
        <dbReference type="Proteomes" id="UP000593563"/>
    </source>
</evidence>
<dbReference type="SUPFAM" id="SSF47699">
    <property type="entry name" value="Bifunctional inhibitor/lipid-transfer protein/seed storage 2S albumin"/>
    <property type="match status" value="1"/>
</dbReference>